<feature type="compositionally biased region" description="Basic and acidic residues" evidence="1">
    <location>
        <begin position="1"/>
        <end position="10"/>
    </location>
</feature>
<evidence type="ECO:0000313" key="3">
    <source>
        <dbReference type="Proteomes" id="UP000054845"/>
    </source>
</evidence>
<proteinExistence type="predicted"/>
<protein>
    <submittedName>
        <fullName evidence="2">Uncharacterized protein</fullName>
    </submittedName>
</protein>
<reference evidence="2 3" key="1">
    <citation type="submission" date="2014-09" db="EMBL/GenBank/DDBJ databases">
        <authorList>
            <person name="Magalhaes I.L.F."/>
            <person name="Oliveira U."/>
            <person name="Santos F.R."/>
            <person name="Vidigal T.H.D.A."/>
            <person name="Brescovit A.D."/>
            <person name="Santos A.J."/>
        </authorList>
    </citation>
    <scope>NUCLEOTIDE SEQUENCE [LARGE SCALE GENOMIC DNA]</scope>
</reference>
<evidence type="ECO:0000313" key="2">
    <source>
        <dbReference type="EMBL" id="CEH19604.1"/>
    </source>
</evidence>
<name>A0A0P1BRI3_9BASI</name>
<organism evidence="2 3">
    <name type="scientific">Ceraceosorus bombacis</name>
    <dbReference type="NCBI Taxonomy" id="401625"/>
    <lineage>
        <taxon>Eukaryota</taxon>
        <taxon>Fungi</taxon>
        <taxon>Dikarya</taxon>
        <taxon>Basidiomycota</taxon>
        <taxon>Ustilaginomycotina</taxon>
        <taxon>Exobasidiomycetes</taxon>
        <taxon>Ceraceosorales</taxon>
        <taxon>Ceraceosoraceae</taxon>
        <taxon>Ceraceosorus</taxon>
    </lineage>
</organism>
<keyword evidence="3" id="KW-1185">Reference proteome</keyword>
<evidence type="ECO:0000256" key="1">
    <source>
        <dbReference type="SAM" id="MobiDB-lite"/>
    </source>
</evidence>
<dbReference type="EMBL" id="CCYA01000389">
    <property type="protein sequence ID" value="CEH19604.1"/>
    <property type="molecule type" value="Genomic_DNA"/>
</dbReference>
<dbReference type="AlphaFoldDB" id="A0A0P1BRI3"/>
<dbReference type="Proteomes" id="UP000054845">
    <property type="component" value="Unassembled WGS sequence"/>
</dbReference>
<sequence length="95" mass="10165">MQRTGWRGDSDQLVGQPLEEKGPSTRFAEPIGPMSNEEEGQKAYSKASCPGSIVNPVTLPASLPLIVNLGACPYALRPWCIIRVAASSRHLSVCA</sequence>
<feature type="region of interest" description="Disordered" evidence="1">
    <location>
        <begin position="1"/>
        <end position="47"/>
    </location>
</feature>
<accession>A0A0P1BRI3</accession>